<feature type="domain" description="Pirin N-terminal" evidence="4">
    <location>
        <begin position="36"/>
        <end position="145"/>
    </location>
</feature>
<evidence type="ECO:0000313" key="7">
    <source>
        <dbReference type="Proteomes" id="UP000011651"/>
    </source>
</evidence>
<dbReference type="CDD" id="cd02910">
    <property type="entry name" value="cupin_Yhhw_N"/>
    <property type="match status" value="1"/>
</dbReference>
<keyword evidence="2" id="KW-0479">Metal-binding</keyword>
<dbReference type="PATRIC" id="fig|1204738.3.peg.561"/>
<feature type="binding site" evidence="2">
    <location>
        <position position="127"/>
    </location>
    <ligand>
        <name>Fe cation</name>
        <dbReference type="ChEBI" id="CHEBI:24875"/>
    </ligand>
</feature>
<evidence type="ECO:0000259" key="5">
    <source>
        <dbReference type="Pfam" id="PF17954"/>
    </source>
</evidence>
<comment type="similarity">
    <text evidence="1 3">Belongs to the pirin family.</text>
</comment>
<gene>
    <name evidence="6" type="ORF">HALTITAN_0367</name>
</gene>
<dbReference type="GO" id="GO:0046872">
    <property type="term" value="F:metal ion binding"/>
    <property type="evidence" value="ECO:0007669"/>
    <property type="project" value="UniProtKB-KW"/>
</dbReference>
<dbReference type="SUPFAM" id="SSF51182">
    <property type="entry name" value="RmlC-like cupins"/>
    <property type="match status" value="1"/>
</dbReference>
<evidence type="ECO:0000256" key="1">
    <source>
        <dbReference type="ARBA" id="ARBA00008416"/>
    </source>
</evidence>
<dbReference type="Proteomes" id="UP000011651">
    <property type="component" value="Unassembled WGS sequence"/>
</dbReference>
<dbReference type="Gene3D" id="2.60.120.10">
    <property type="entry name" value="Jelly Rolls"/>
    <property type="match status" value="2"/>
</dbReference>
<comment type="caution">
    <text evidence="6">The sequence shown here is derived from an EMBL/GenBank/DDBJ whole genome shotgun (WGS) entry which is preliminary data.</text>
</comment>
<dbReference type="InterPro" id="IPR003829">
    <property type="entry name" value="Pirin_N_dom"/>
</dbReference>
<dbReference type="PANTHER" id="PTHR43212:SF3">
    <property type="entry name" value="QUERCETIN 2,3-DIOXYGENASE"/>
    <property type="match status" value="1"/>
</dbReference>
<evidence type="ECO:0000256" key="2">
    <source>
        <dbReference type="PIRSR" id="PIRSR006232-1"/>
    </source>
</evidence>
<evidence type="ECO:0000256" key="3">
    <source>
        <dbReference type="RuleBase" id="RU003457"/>
    </source>
</evidence>
<feature type="binding site" evidence="2">
    <location>
        <position position="129"/>
    </location>
    <ligand>
        <name>Fe cation</name>
        <dbReference type="ChEBI" id="CHEBI:24875"/>
    </ligand>
</feature>
<proteinExistence type="inferred from homology"/>
<dbReference type="CDD" id="cd20311">
    <property type="entry name" value="cupin_Yhhw_C"/>
    <property type="match status" value="1"/>
</dbReference>
<dbReference type="PANTHER" id="PTHR43212">
    <property type="entry name" value="QUERCETIN 2,3-DIOXYGENASE"/>
    <property type="match status" value="1"/>
</dbReference>
<name>L9UCW2_9GAMM</name>
<organism evidence="6 7">
    <name type="scientific">Vreelandella titanicae BH1</name>
    <dbReference type="NCBI Taxonomy" id="1204738"/>
    <lineage>
        <taxon>Bacteria</taxon>
        <taxon>Pseudomonadati</taxon>
        <taxon>Pseudomonadota</taxon>
        <taxon>Gammaproteobacteria</taxon>
        <taxon>Oceanospirillales</taxon>
        <taxon>Halomonadaceae</taxon>
        <taxon>Vreelandella</taxon>
    </lineage>
</organism>
<evidence type="ECO:0000259" key="4">
    <source>
        <dbReference type="Pfam" id="PF02678"/>
    </source>
</evidence>
<comment type="cofactor">
    <cofactor evidence="2">
        <name>Fe cation</name>
        <dbReference type="ChEBI" id="CHEBI:24875"/>
    </cofactor>
    <text evidence="2">Binds 1 Fe cation per subunit.</text>
</comment>
<feature type="domain" description="Quercetin 2,3-dioxygenase C-terminal cupin" evidence="5">
    <location>
        <begin position="172"/>
        <end position="255"/>
    </location>
</feature>
<dbReference type="InterPro" id="IPR014710">
    <property type="entry name" value="RmlC-like_jellyroll"/>
</dbReference>
<dbReference type="Pfam" id="PF02678">
    <property type="entry name" value="Pirin"/>
    <property type="match status" value="1"/>
</dbReference>
<reference evidence="6 7" key="1">
    <citation type="journal article" date="2013" name="Genome Announc.">
        <title>Draft Genome of the Marine Gammaproteobacterium Halomonas titanicae.</title>
        <authorList>
            <person name="Sanchez-Porro C."/>
            <person name="de la Haba R.R."/>
            <person name="Cruz-Hernandez N."/>
            <person name="Gonzalez J.M."/>
            <person name="Reyes-Guirao C."/>
            <person name="Navarro-Sampedro L."/>
            <person name="Carballo M."/>
            <person name="Ventosa A."/>
        </authorList>
    </citation>
    <scope>NUCLEOTIDE SEQUENCE [LARGE SCALE GENOMIC DNA]</scope>
    <source>
        <strain evidence="6 7">BH1</strain>
    </source>
</reference>
<dbReference type="InterPro" id="IPR041602">
    <property type="entry name" value="Quercetinase_C"/>
</dbReference>
<dbReference type="EMBL" id="AOPO01000001">
    <property type="protein sequence ID" value="ELY22724.1"/>
    <property type="molecule type" value="Genomic_DNA"/>
</dbReference>
<feature type="binding site" evidence="2">
    <location>
        <position position="85"/>
    </location>
    <ligand>
        <name>Fe cation</name>
        <dbReference type="ChEBI" id="CHEBI:24875"/>
    </ligand>
</feature>
<dbReference type="InterPro" id="IPR011051">
    <property type="entry name" value="RmlC_Cupin_sf"/>
</dbReference>
<dbReference type="AlphaFoldDB" id="L9UCW2"/>
<protein>
    <submittedName>
        <fullName evidence="6">Cupin, RmlC-type</fullName>
    </submittedName>
</protein>
<evidence type="ECO:0000313" key="6">
    <source>
        <dbReference type="EMBL" id="ELY22724.1"/>
    </source>
</evidence>
<dbReference type="PIRSF" id="PIRSF006232">
    <property type="entry name" value="Pirin"/>
    <property type="match status" value="1"/>
</dbReference>
<keyword evidence="2" id="KW-0408">Iron</keyword>
<sequence length="256" mass="28496">MQKASPHGASVRRILSLFNLTQPAEHTMIIRRSNERGYADHGWLRSFHTFSFANYVDRNHMGFRALRVINEDRVAGGHGFGAHPHRDMEIISYVLEGEMEHKDNMGNGEVMRPGDVQRMSAGTGVLHSEFNHSKENGLHFLQIWIEPKQLGIKPSYEQKAFPSAERQGQWRLVASEEGRDGSVSINQDVNLYAGLFNAGEQATAPPSRYAWLHVVNGEMEINGETLSAGDAAAFQPDEAINLTGKEAGEVLLFDLA</sequence>
<accession>L9UCW2</accession>
<feature type="binding site" evidence="2">
    <location>
        <position position="83"/>
    </location>
    <ligand>
        <name>Fe cation</name>
        <dbReference type="ChEBI" id="CHEBI:24875"/>
    </ligand>
</feature>
<dbReference type="InterPro" id="IPR012093">
    <property type="entry name" value="Pirin"/>
</dbReference>
<dbReference type="Pfam" id="PF17954">
    <property type="entry name" value="Pirin_C_2"/>
    <property type="match status" value="1"/>
</dbReference>